<name>A0A485M9C4_9ZZZZ</name>
<dbReference type="PANTHER" id="PTHR43648">
    <property type="entry name" value="ELECTRON TRANSFER FLAVOPROTEIN BETA SUBUNIT LYSINE METHYLTRANSFERASE"/>
    <property type="match status" value="1"/>
</dbReference>
<dbReference type="EC" id="2.1.1.-" evidence="6"/>
<dbReference type="GO" id="GO:0032259">
    <property type="term" value="P:methylation"/>
    <property type="evidence" value="ECO:0007669"/>
    <property type="project" value="UniProtKB-KW"/>
</dbReference>
<reference evidence="6" key="1">
    <citation type="submission" date="2019-03" db="EMBL/GenBank/DDBJ databases">
        <authorList>
            <person name="Hao L."/>
        </authorList>
    </citation>
    <scope>NUCLEOTIDE SEQUENCE</scope>
</reference>
<keyword evidence="5" id="KW-0949">S-adenosyl-L-methionine</keyword>
<dbReference type="InterPro" id="IPR050078">
    <property type="entry name" value="Ribosomal_L11_MeTrfase_PrmA"/>
</dbReference>
<sequence length="187" mass="19621">MVRPSWEDYRAVEGELVIELDPGMAFGCGTHPTTSLCLKLLENYIRGGERIYDVGTGSGILAVAAAALGAGRVVAVDLDPVACRAAAENVARNRVEGIVRVVQGNLLDNLNGGADLVVANIIAGVIISLAPDAAAALVPGGFLIASGIIRHRAEEVRDALEEAGLTPWEQLEEGEWTAIVAKKTLRD</sequence>
<proteinExistence type="inferred from homology"/>
<evidence type="ECO:0000256" key="5">
    <source>
        <dbReference type="ARBA" id="ARBA00022691"/>
    </source>
</evidence>
<dbReference type="AlphaFoldDB" id="A0A485M9C4"/>
<organism evidence="6">
    <name type="scientific">anaerobic digester metagenome</name>
    <dbReference type="NCBI Taxonomy" id="1263854"/>
    <lineage>
        <taxon>unclassified sequences</taxon>
        <taxon>metagenomes</taxon>
        <taxon>ecological metagenomes</taxon>
    </lineage>
</organism>
<dbReference type="InterPro" id="IPR004498">
    <property type="entry name" value="Ribosomal_PrmA_MeTrfase"/>
</dbReference>
<protein>
    <submittedName>
        <fullName evidence="6">Ribosomal protein L11 methyltransferase</fullName>
        <ecNumber evidence="6">2.1.1.-</ecNumber>
    </submittedName>
</protein>
<keyword evidence="3 6" id="KW-0489">Methyltransferase</keyword>
<keyword evidence="4 6" id="KW-0808">Transferase</keyword>
<dbReference type="Pfam" id="PF06325">
    <property type="entry name" value="PrmA"/>
    <property type="match status" value="1"/>
</dbReference>
<dbReference type="Gene3D" id="3.40.50.150">
    <property type="entry name" value="Vaccinia Virus protein VP39"/>
    <property type="match status" value="1"/>
</dbReference>
<dbReference type="NCBIfam" id="TIGR00406">
    <property type="entry name" value="prmA"/>
    <property type="match status" value="1"/>
</dbReference>
<dbReference type="EMBL" id="CAADRN010000394">
    <property type="protein sequence ID" value="VFU19654.1"/>
    <property type="molecule type" value="Genomic_DNA"/>
</dbReference>
<dbReference type="PANTHER" id="PTHR43648:SF1">
    <property type="entry name" value="ELECTRON TRANSFER FLAVOPROTEIN BETA SUBUNIT LYSINE METHYLTRANSFERASE"/>
    <property type="match status" value="1"/>
</dbReference>
<accession>A0A485M9C4</accession>
<evidence type="ECO:0000256" key="1">
    <source>
        <dbReference type="ARBA" id="ARBA00009741"/>
    </source>
</evidence>
<gene>
    <name evidence="6" type="ORF">SCFA_90006</name>
</gene>
<evidence type="ECO:0000313" key="6">
    <source>
        <dbReference type="EMBL" id="VFU19654.1"/>
    </source>
</evidence>
<evidence type="ECO:0000256" key="2">
    <source>
        <dbReference type="ARBA" id="ARBA00022490"/>
    </source>
</evidence>
<dbReference type="CDD" id="cd02440">
    <property type="entry name" value="AdoMet_MTases"/>
    <property type="match status" value="1"/>
</dbReference>
<dbReference type="GO" id="GO:0008276">
    <property type="term" value="F:protein methyltransferase activity"/>
    <property type="evidence" value="ECO:0007669"/>
    <property type="project" value="InterPro"/>
</dbReference>
<keyword evidence="6" id="KW-0687">Ribonucleoprotein</keyword>
<evidence type="ECO:0000256" key="3">
    <source>
        <dbReference type="ARBA" id="ARBA00022603"/>
    </source>
</evidence>
<evidence type="ECO:0000256" key="4">
    <source>
        <dbReference type="ARBA" id="ARBA00022679"/>
    </source>
</evidence>
<dbReference type="GO" id="GO:0005840">
    <property type="term" value="C:ribosome"/>
    <property type="evidence" value="ECO:0007669"/>
    <property type="project" value="UniProtKB-KW"/>
</dbReference>
<keyword evidence="2" id="KW-0963">Cytoplasm</keyword>
<dbReference type="InterPro" id="IPR029063">
    <property type="entry name" value="SAM-dependent_MTases_sf"/>
</dbReference>
<dbReference type="SUPFAM" id="SSF53335">
    <property type="entry name" value="S-adenosyl-L-methionine-dependent methyltransferases"/>
    <property type="match status" value="1"/>
</dbReference>
<comment type="similarity">
    <text evidence="1">Belongs to the methyltransferase superfamily. PrmA family.</text>
</comment>
<keyword evidence="6" id="KW-0689">Ribosomal protein</keyword>